<dbReference type="AlphaFoldDB" id="A0A8J5UKF6"/>
<sequence length="299" mass="34272">MSLESLQVTKKPKKIVLVFNEGKSLSIGFNNTDNISIYSITNPFNYKPFIKSLILKHIPNIHIIVSLTNANVIVQLMKFLYQFQQFSKQLQTEFLTKHKNFLQNNQEEELSVRLAIGQCDLPLSFPVTILLDSTQFSHQNQLSPSTILNQQLCRFISLKHGCTVICRSPSNPKIPIEDTVESLIDFQMPPKPIFDDSATNDDIQLYIPSSWDSWNKIIVQGKSIMMNDNNQSSLICDVQQLEQLNSAYDDYFNHDDIDVGTVFAQFNKKQEKEESKKREKLHSLNEILSEIVNPSMVEA</sequence>
<dbReference type="Proteomes" id="UP000694255">
    <property type="component" value="Unassembled WGS sequence"/>
</dbReference>
<keyword evidence="2" id="KW-1185">Reference proteome</keyword>
<comment type="caution">
    <text evidence="1">The sequence shown here is derived from an EMBL/GenBank/DDBJ whole genome shotgun (WGS) entry which is preliminary data.</text>
</comment>
<protein>
    <submittedName>
        <fullName evidence="1">Uncharacterized protein</fullName>
    </submittedName>
</protein>
<evidence type="ECO:0000313" key="2">
    <source>
        <dbReference type="Proteomes" id="UP000694255"/>
    </source>
</evidence>
<dbReference type="RefSeq" id="XP_049265695.1">
    <property type="nucleotide sequence ID" value="XM_049404774.1"/>
</dbReference>
<proteinExistence type="predicted"/>
<evidence type="ECO:0000313" key="1">
    <source>
        <dbReference type="EMBL" id="KAG7665463.1"/>
    </source>
</evidence>
<name>A0A8J5UKF6_9ASCO</name>
<dbReference type="EMBL" id="JAGSYN010000050">
    <property type="protein sequence ID" value="KAG7665463.1"/>
    <property type="molecule type" value="Genomic_DNA"/>
</dbReference>
<organism evidence="1 2">
    <name type="scientific">[Candida] subhashii</name>
    <dbReference type="NCBI Taxonomy" id="561895"/>
    <lineage>
        <taxon>Eukaryota</taxon>
        <taxon>Fungi</taxon>
        <taxon>Dikarya</taxon>
        <taxon>Ascomycota</taxon>
        <taxon>Saccharomycotina</taxon>
        <taxon>Pichiomycetes</taxon>
        <taxon>Debaryomycetaceae</taxon>
        <taxon>Spathaspora</taxon>
    </lineage>
</organism>
<dbReference type="OrthoDB" id="4022983at2759"/>
<dbReference type="GeneID" id="73467952"/>
<accession>A0A8J5UKF6</accession>
<reference evidence="1 2" key="1">
    <citation type="journal article" date="2021" name="DNA Res.">
        <title>Genome analysis of Candida subhashii reveals its hybrid nature and dual mitochondrial genome conformations.</title>
        <authorList>
            <person name="Mixao V."/>
            <person name="Hegedusova E."/>
            <person name="Saus E."/>
            <person name="Pryszcz L.P."/>
            <person name="Cillingova A."/>
            <person name="Nosek J."/>
            <person name="Gabaldon T."/>
        </authorList>
    </citation>
    <scope>NUCLEOTIDE SEQUENCE [LARGE SCALE GENOMIC DNA]</scope>
    <source>
        <strain evidence="1 2">CBS 10753</strain>
    </source>
</reference>
<gene>
    <name evidence="1" type="ORF">J8A68_001151</name>
</gene>